<reference evidence="7 8" key="1">
    <citation type="journal article" date="2015" name="Appl. Environ. Microbiol.">
        <title>Nanoarchaeota, Their Sulfolobales Host, and Nanoarchaeota Virus Distribution across Yellowstone National Park Hot Springs.</title>
        <authorList>
            <person name="Munson-McGee J.H."/>
            <person name="Field E.K."/>
            <person name="Bateson M."/>
            <person name="Rooney C."/>
            <person name="Stepanauskas R."/>
            <person name="Young M.J."/>
        </authorList>
    </citation>
    <scope>NUCLEOTIDE SEQUENCE [LARGE SCALE GENOMIC DNA]</scope>
    <source>
        <strain evidence="7">SCGC AB-777_O03</strain>
    </source>
</reference>
<comment type="caution">
    <text evidence="7">The sequence shown here is derived from an EMBL/GenBank/DDBJ whole genome shotgun (WGS) entry which is preliminary data.</text>
</comment>
<dbReference type="Pfam" id="PF13495">
    <property type="entry name" value="Phage_int_SAM_4"/>
    <property type="match status" value="1"/>
</dbReference>
<evidence type="ECO:0000313" key="7">
    <source>
        <dbReference type="EMBL" id="PVU71394.1"/>
    </source>
</evidence>
<dbReference type="GO" id="GO:0006310">
    <property type="term" value="P:DNA recombination"/>
    <property type="evidence" value="ECO:0007669"/>
    <property type="project" value="UniProtKB-KW"/>
</dbReference>
<accession>A0A2T9WU71</accession>
<dbReference type="PROSITE" id="PS51900">
    <property type="entry name" value="CB"/>
    <property type="match status" value="1"/>
</dbReference>
<name>A0A2T9WU71_NANST</name>
<dbReference type="NCBIfam" id="NF040815">
    <property type="entry name" value="recomb_XerA_Arch"/>
    <property type="match status" value="1"/>
</dbReference>
<evidence type="ECO:0000256" key="1">
    <source>
        <dbReference type="ARBA" id="ARBA00022908"/>
    </source>
</evidence>
<evidence type="ECO:0000256" key="2">
    <source>
        <dbReference type="ARBA" id="ARBA00023125"/>
    </source>
</evidence>
<dbReference type="PANTHER" id="PTHR30349:SF41">
    <property type="entry name" value="INTEGRASE_RECOMBINASE PROTEIN MJ0367-RELATED"/>
    <property type="match status" value="1"/>
</dbReference>
<dbReference type="InterPro" id="IPR013762">
    <property type="entry name" value="Integrase-like_cat_sf"/>
</dbReference>
<dbReference type="SUPFAM" id="SSF56349">
    <property type="entry name" value="DNA breaking-rejoining enzymes"/>
    <property type="match status" value="1"/>
</dbReference>
<evidence type="ECO:0000256" key="3">
    <source>
        <dbReference type="ARBA" id="ARBA00023172"/>
    </source>
</evidence>
<dbReference type="Gene3D" id="1.10.150.130">
    <property type="match status" value="1"/>
</dbReference>
<dbReference type="PANTHER" id="PTHR30349">
    <property type="entry name" value="PHAGE INTEGRASE-RELATED"/>
    <property type="match status" value="1"/>
</dbReference>
<dbReference type="EMBL" id="QEFH01000006">
    <property type="protein sequence ID" value="PVU71394.1"/>
    <property type="molecule type" value="Genomic_DNA"/>
</dbReference>
<dbReference type="InterPro" id="IPR010998">
    <property type="entry name" value="Integrase_recombinase_N"/>
</dbReference>
<proteinExistence type="predicted"/>
<organism evidence="7 8">
    <name type="scientific">Nanobsidianus stetteri</name>
    <dbReference type="NCBI Taxonomy" id="1294122"/>
    <lineage>
        <taxon>Archaea</taxon>
        <taxon>Nanobdellota</taxon>
        <taxon>Candidatus Nanoarchaeia</taxon>
        <taxon>Nanoarchaeales</taxon>
        <taxon>Nanopusillaceae</taxon>
        <taxon>Candidatus Nanobsidianus</taxon>
    </lineage>
</organism>
<gene>
    <name evidence="7" type="ORF">DDW05_01065</name>
</gene>
<evidence type="ECO:0000313" key="8">
    <source>
        <dbReference type="Proteomes" id="UP000245908"/>
    </source>
</evidence>
<evidence type="ECO:0000259" key="5">
    <source>
        <dbReference type="PROSITE" id="PS51898"/>
    </source>
</evidence>
<dbReference type="InterPro" id="IPR011010">
    <property type="entry name" value="DNA_brk_join_enz"/>
</dbReference>
<dbReference type="InterPro" id="IPR044068">
    <property type="entry name" value="CB"/>
</dbReference>
<sequence>MNEIIEEYKVWLEIQGKSKNTIKTYSGIIKKFLEFLINNGIIITDTRSINDSLDKNLILKFLAEIKVKKKLDSNSLRLYVRAISSFLKFLDNESLAKQIKAPKVDKRLPKFITYDELNKLLENTNNYRDKLIIKFLFYTGVRVSELVKIKKNDIIFEEGFVKVYGKGGKERIVPIPKELLNELKDYINKINTENIFPLSSRQVERIIKNVAKKAGINKKVTPHVLRHSLATTLLSKGVDIRYIQEILGHSSLNITQIYTHVVPNQLKEIYNKVFES</sequence>
<dbReference type="Proteomes" id="UP000245908">
    <property type="component" value="Unassembled WGS sequence"/>
</dbReference>
<dbReference type="Pfam" id="PF00589">
    <property type="entry name" value="Phage_integrase"/>
    <property type="match status" value="1"/>
</dbReference>
<dbReference type="Gene3D" id="1.10.443.10">
    <property type="entry name" value="Intergrase catalytic core"/>
    <property type="match status" value="1"/>
</dbReference>
<protein>
    <submittedName>
        <fullName evidence="7">Recombinase XerC</fullName>
    </submittedName>
</protein>
<dbReference type="GO" id="GO:0003677">
    <property type="term" value="F:DNA binding"/>
    <property type="evidence" value="ECO:0007669"/>
    <property type="project" value="UniProtKB-UniRule"/>
</dbReference>
<dbReference type="GO" id="GO:0015074">
    <property type="term" value="P:DNA integration"/>
    <property type="evidence" value="ECO:0007669"/>
    <property type="project" value="UniProtKB-KW"/>
</dbReference>
<dbReference type="AlphaFoldDB" id="A0A2T9WU71"/>
<dbReference type="InterPro" id="IPR050090">
    <property type="entry name" value="Tyrosine_recombinase_XerCD"/>
</dbReference>
<feature type="domain" description="Tyr recombinase" evidence="5">
    <location>
        <begin position="107"/>
        <end position="271"/>
    </location>
</feature>
<keyword evidence="1" id="KW-0229">DNA integration</keyword>
<dbReference type="PROSITE" id="PS51898">
    <property type="entry name" value="TYR_RECOMBINASE"/>
    <property type="match status" value="1"/>
</dbReference>
<keyword evidence="3" id="KW-0233">DNA recombination</keyword>
<feature type="domain" description="Core-binding (CB)" evidence="6">
    <location>
        <begin position="1"/>
        <end position="91"/>
    </location>
</feature>
<dbReference type="InterPro" id="IPR004107">
    <property type="entry name" value="Integrase_SAM-like_N"/>
</dbReference>
<keyword evidence="2 4" id="KW-0238">DNA-binding</keyword>
<evidence type="ECO:0000256" key="4">
    <source>
        <dbReference type="PROSITE-ProRule" id="PRU01248"/>
    </source>
</evidence>
<evidence type="ECO:0000259" key="6">
    <source>
        <dbReference type="PROSITE" id="PS51900"/>
    </source>
</evidence>
<dbReference type="InterPro" id="IPR002104">
    <property type="entry name" value="Integrase_catalytic"/>
</dbReference>